<accession>A0A446CFI8</accession>
<dbReference type="PANTHER" id="PTHR37829:SF3">
    <property type="entry name" value="PROTEIN JAYE-RELATED"/>
    <property type="match status" value="1"/>
</dbReference>
<organism evidence="3 4">
    <name type="scientific">Achromobacter veterisilvae</name>
    <dbReference type="NCBI Taxonomy" id="2069367"/>
    <lineage>
        <taxon>Bacteria</taxon>
        <taxon>Pseudomonadati</taxon>
        <taxon>Pseudomonadota</taxon>
        <taxon>Betaproteobacteria</taxon>
        <taxon>Burkholderiales</taxon>
        <taxon>Alcaligenaceae</taxon>
        <taxon>Achromobacter</taxon>
    </lineage>
</organism>
<dbReference type="InterPro" id="IPR058531">
    <property type="entry name" value="Baseplate_J_M"/>
</dbReference>
<dbReference type="InterPro" id="IPR052399">
    <property type="entry name" value="Phage_Baseplate_Assmbl_Protein"/>
</dbReference>
<dbReference type="Pfam" id="PF04865">
    <property type="entry name" value="Baseplate_J"/>
    <property type="match status" value="1"/>
</dbReference>
<dbReference type="InterPro" id="IPR006949">
    <property type="entry name" value="Barrel_Baseplate_J-like"/>
</dbReference>
<evidence type="ECO:0000259" key="1">
    <source>
        <dbReference type="Pfam" id="PF04865"/>
    </source>
</evidence>
<proteinExistence type="predicted"/>
<evidence type="ECO:0000313" key="4">
    <source>
        <dbReference type="Proteomes" id="UP000289465"/>
    </source>
</evidence>
<feature type="domain" description="Baseplate protein J-like barrel" evidence="1">
    <location>
        <begin position="91"/>
        <end position="171"/>
    </location>
</feature>
<protein>
    <submittedName>
        <fullName evidence="3">Uncharacterized protein</fullName>
    </submittedName>
</protein>
<feature type="domain" description="Baseplate J-like central" evidence="2">
    <location>
        <begin position="193"/>
        <end position="290"/>
    </location>
</feature>
<dbReference type="RefSeq" id="WP_129240847.1">
    <property type="nucleotide sequence ID" value="NZ_UFQC01000010.1"/>
</dbReference>
<gene>
    <name evidence="3" type="ORF">AVE30378_02137</name>
</gene>
<dbReference type="Proteomes" id="UP000289465">
    <property type="component" value="Unassembled WGS sequence"/>
</dbReference>
<dbReference type="AlphaFoldDB" id="A0A446CFI8"/>
<dbReference type="EMBL" id="UFQC01000010">
    <property type="protein sequence ID" value="SSW66598.1"/>
    <property type="molecule type" value="Genomic_DNA"/>
</dbReference>
<sequence>MPFSRPTLSDLRKQVMADINASASGANAFLRKAVLRVMAVAQAGLAHLHFGYLDYIAKQGVPWTATGENLAAWGAMKGIYQKNSVATRLAVEFSGTPGRSISSGVKATRRDGERYSVMESVTVGGDGKALVIVEAVTPGTAGNCAAGEGLTLATTIEGVQSTGVAVNTITTGVDVEDSEAFGERIMDAYQEAPQGGDRDDYKRWALGVPGVTRAWCSPNGFGVGTVVLRFMMDSAQAAHDGFPQGSDGVSQFDQGPDGLPRDLVATGDQLTLADAIIDREPVTALVFACAPKQNRLVLTISGLSNASTATRNSIASSITDMLFRNADPRAGTINRNDIEGAINSVAGTSGWLMESITGTVDGVTTPYPGNITSGMGELPVLDEIIYL</sequence>
<dbReference type="OrthoDB" id="7565172at2"/>
<dbReference type="PANTHER" id="PTHR37829">
    <property type="entry name" value="PHAGE-LIKE ELEMENT PBSX PROTEIN XKDT"/>
    <property type="match status" value="1"/>
</dbReference>
<name>A0A446CFI8_9BURK</name>
<reference evidence="3 4" key="1">
    <citation type="submission" date="2018-07" db="EMBL/GenBank/DDBJ databases">
        <authorList>
            <person name="Peeters C."/>
        </authorList>
    </citation>
    <scope>NUCLEOTIDE SEQUENCE [LARGE SCALE GENOMIC DNA]</scope>
    <source>
        <strain evidence="3 4">LMG 30378</strain>
    </source>
</reference>
<dbReference type="Pfam" id="PF26078">
    <property type="entry name" value="Baseplate_J_M"/>
    <property type="match status" value="1"/>
</dbReference>
<evidence type="ECO:0000313" key="3">
    <source>
        <dbReference type="EMBL" id="SSW66598.1"/>
    </source>
</evidence>
<evidence type="ECO:0000259" key="2">
    <source>
        <dbReference type="Pfam" id="PF26078"/>
    </source>
</evidence>